<dbReference type="PANTHER" id="PTHR48013:SF17">
    <property type="entry name" value="DUAL SPECIFICITY MITOGEN-ACTIVATED PROTEIN KINASE KINASE 7"/>
    <property type="match status" value="1"/>
</dbReference>
<keyword evidence="1" id="KW-0723">Serine/threonine-protein kinase</keyword>
<dbReference type="STRING" id="282301.A0A267FUP7"/>
<sequence>MDLNKKLLGYQMQLSDGYPKNKDIDSSHVQQTTMTLPIKLTSQKLPFSTQNTFVATATLNRMRHISISKCENTNWSQADSTIYATLTRDSKKKLSLGKLTLPLRTGSEPPVRRKASISATNSAVSSASSASAASSASSSAAPGAAMSPAGHLQDSQAQLAHLSGRLNFEDGLDLACQASDLRVDRELGQGVCGVVSMATHLPTGRRLAIKAMRLHLAVGADCSSGEERRRVLNDLEVAGKCRDCPHIVQFYGAVLCQSEVWVCMELMATCLDRLLRCCGNRGLSEPVLGKLVVPVLRALHYLKERHNLIHRDVKPSNVLLSWRGQVKLCDFGISGQLVNSKAHTRTAGCIAYLAPERITLSSAYDIRSDVWSLGVTLVELATGRHPLAGCSCEMELLTRIVDDPPPQLPRLAAGCTFSDHFRDFVTKCLMKDVNLRPKYQRLLCHDFVKYHEQTQTDLSEWLAELMSRYPELNVNSMAAARRRKLSAASSQGSSSGYGSADTNSPSSLQS</sequence>
<keyword evidence="5" id="KW-0067">ATP-binding</keyword>
<name>A0A267FUP7_9PLAT</name>
<dbReference type="PROSITE" id="PS00108">
    <property type="entry name" value="PROTEIN_KINASE_ST"/>
    <property type="match status" value="1"/>
</dbReference>
<dbReference type="GO" id="GO:0004674">
    <property type="term" value="F:protein serine/threonine kinase activity"/>
    <property type="evidence" value="ECO:0007669"/>
    <property type="project" value="UniProtKB-KW"/>
</dbReference>
<dbReference type="GO" id="GO:0005524">
    <property type="term" value="F:ATP binding"/>
    <property type="evidence" value="ECO:0007669"/>
    <property type="project" value="UniProtKB-KW"/>
</dbReference>
<dbReference type="InterPro" id="IPR000719">
    <property type="entry name" value="Prot_kinase_dom"/>
</dbReference>
<dbReference type="SUPFAM" id="SSF56112">
    <property type="entry name" value="Protein kinase-like (PK-like)"/>
    <property type="match status" value="1"/>
</dbReference>
<dbReference type="GO" id="GO:0051403">
    <property type="term" value="P:stress-activated MAPK cascade"/>
    <property type="evidence" value="ECO:0007669"/>
    <property type="project" value="TreeGrafter"/>
</dbReference>
<evidence type="ECO:0000256" key="3">
    <source>
        <dbReference type="ARBA" id="ARBA00022741"/>
    </source>
</evidence>
<comment type="caution">
    <text evidence="10">The sequence shown here is derived from an EMBL/GenBank/DDBJ whole genome shotgun (WGS) entry which is preliminary data.</text>
</comment>
<keyword evidence="11" id="KW-1185">Reference proteome</keyword>
<evidence type="ECO:0000256" key="8">
    <source>
        <dbReference type="SAM" id="MobiDB-lite"/>
    </source>
</evidence>
<proteinExistence type="inferred from homology"/>
<dbReference type="EC" id="2.7.12.2" evidence="7"/>
<dbReference type="Pfam" id="PF00069">
    <property type="entry name" value="Pkinase"/>
    <property type="match status" value="1"/>
</dbReference>
<reference evidence="10 11" key="1">
    <citation type="submission" date="2017-06" db="EMBL/GenBank/DDBJ databases">
        <title>A platform for efficient transgenesis in Macrostomum lignano, a flatworm model organism for stem cell research.</title>
        <authorList>
            <person name="Berezikov E."/>
        </authorList>
    </citation>
    <scope>NUCLEOTIDE SEQUENCE [LARGE SCALE GENOMIC DNA]</scope>
    <source>
        <strain evidence="10">DV1</strain>
        <tissue evidence="10">Whole organism</tissue>
    </source>
</reference>
<evidence type="ECO:0000256" key="2">
    <source>
        <dbReference type="ARBA" id="ARBA00022679"/>
    </source>
</evidence>
<gene>
    <name evidence="10" type="ORF">BOX15_Mlig020204g2</name>
</gene>
<dbReference type="Proteomes" id="UP000215902">
    <property type="component" value="Unassembled WGS sequence"/>
</dbReference>
<feature type="compositionally biased region" description="Low complexity" evidence="8">
    <location>
        <begin position="486"/>
        <end position="500"/>
    </location>
</feature>
<evidence type="ECO:0000313" key="10">
    <source>
        <dbReference type="EMBL" id="PAA77511.1"/>
    </source>
</evidence>
<dbReference type="FunFam" id="3.30.200.20:FF:000040">
    <property type="entry name" value="Dual specificity mitogen-activated protein kinase kinase"/>
    <property type="match status" value="1"/>
</dbReference>
<dbReference type="OrthoDB" id="10252354at2759"/>
<evidence type="ECO:0000313" key="11">
    <source>
        <dbReference type="Proteomes" id="UP000215902"/>
    </source>
</evidence>
<dbReference type="AlphaFoldDB" id="A0A267FUP7"/>
<dbReference type="PANTHER" id="PTHR48013">
    <property type="entry name" value="DUAL SPECIFICITY MITOGEN-ACTIVATED PROTEIN KINASE KINASE 5-RELATED"/>
    <property type="match status" value="1"/>
</dbReference>
<dbReference type="PROSITE" id="PS50011">
    <property type="entry name" value="PROTEIN_KINASE_DOM"/>
    <property type="match status" value="1"/>
</dbReference>
<evidence type="ECO:0000256" key="1">
    <source>
        <dbReference type="ARBA" id="ARBA00022527"/>
    </source>
</evidence>
<keyword evidence="3" id="KW-0547">Nucleotide-binding</keyword>
<evidence type="ECO:0000256" key="4">
    <source>
        <dbReference type="ARBA" id="ARBA00022777"/>
    </source>
</evidence>
<dbReference type="InterPro" id="IPR008271">
    <property type="entry name" value="Ser/Thr_kinase_AS"/>
</dbReference>
<evidence type="ECO:0000259" key="9">
    <source>
        <dbReference type="PROSITE" id="PS50011"/>
    </source>
</evidence>
<dbReference type="EMBL" id="NIVC01000738">
    <property type="protein sequence ID" value="PAA77511.1"/>
    <property type="molecule type" value="Genomic_DNA"/>
</dbReference>
<dbReference type="GO" id="GO:0008545">
    <property type="term" value="F:JUN kinase kinase activity"/>
    <property type="evidence" value="ECO:0007669"/>
    <property type="project" value="TreeGrafter"/>
</dbReference>
<accession>A0A267FUP7</accession>
<feature type="compositionally biased region" description="Polar residues" evidence="8">
    <location>
        <begin position="501"/>
        <end position="510"/>
    </location>
</feature>
<protein>
    <recommendedName>
        <fullName evidence="7">mitogen-activated protein kinase kinase</fullName>
        <ecNumber evidence="7">2.7.12.2</ecNumber>
    </recommendedName>
</protein>
<evidence type="ECO:0000256" key="7">
    <source>
        <dbReference type="ARBA" id="ARBA00038999"/>
    </source>
</evidence>
<evidence type="ECO:0000256" key="6">
    <source>
        <dbReference type="ARBA" id="ARBA00038035"/>
    </source>
</evidence>
<feature type="domain" description="Protein kinase" evidence="9">
    <location>
        <begin position="181"/>
        <end position="448"/>
    </location>
</feature>
<keyword evidence="2" id="KW-0808">Transferase</keyword>
<dbReference type="InterPro" id="IPR011009">
    <property type="entry name" value="Kinase-like_dom_sf"/>
</dbReference>
<organism evidence="10 11">
    <name type="scientific">Macrostomum lignano</name>
    <dbReference type="NCBI Taxonomy" id="282301"/>
    <lineage>
        <taxon>Eukaryota</taxon>
        <taxon>Metazoa</taxon>
        <taxon>Spiralia</taxon>
        <taxon>Lophotrochozoa</taxon>
        <taxon>Platyhelminthes</taxon>
        <taxon>Rhabditophora</taxon>
        <taxon>Macrostomorpha</taxon>
        <taxon>Macrostomida</taxon>
        <taxon>Macrostomidae</taxon>
        <taxon>Macrostomum</taxon>
    </lineage>
</organism>
<dbReference type="Gene3D" id="3.30.200.20">
    <property type="entry name" value="Phosphorylase Kinase, domain 1"/>
    <property type="match status" value="1"/>
</dbReference>
<comment type="similarity">
    <text evidence="6">Belongs to the protein kinase superfamily. STE Ser/Thr protein kinase family. MAP kinase kinase subfamily.</text>
</comment>
<dbReference type="Gene3D" id="1.10.510.10">
    <property type="entry name" value="Transferase(Phosphotransferase) domain 1"/>
    <property type="match status" value="1"/>
</dbReference>
<evidence type="ECO:0000256" key="5">
    <source>
        <dbReference type="ARBA" id="ARBA00022840"/>
    </source>
</evidence>
<keyword evidence="4" id="KW-0418">Kinase</keyword>
<feature type="region of interest" description="Disordered" evidence="8">
    <location>
        <begin position="483"/>
        <end position="510"/>
    </location>
</feature>
<dbReference type="SMART" id="SM00220">
    <property type="entry name" value="S_TKc"/>
    <property type="match status" value="1"/>
</dbReference>